<reference evidence="2 3" key="1">
    <citation type="submission" date="2024-10" db="EMBL/GenBank/DDBJ databases">
        <title>Updated reference genomes for cyclostephanoid diatoms.</title>
        <authorList>
            <person name="Roberts W.R."/>
            <person name="Alverson A.J."/>
        </authorList>
    </citation>
    <scope>NUCLEOTIDE SEQUENCE [LARGE SCALE GENOMIC DNA]</scope>
    <source>
        <strain evidence="2 3">AJA228-03</strain>
    </source>
</reference>
<feature type="transmembrane region" description="Helical" evidence="1">
    <location>
        <begin position="69"/>
        <end position="86"/>
    </location>
</feature>
<evidence type="ECO:0000313" key="2">
    <source>
        <dbReference type="EMBL" id="KAL3822522.1"/>
    </source>
</evidence>
<dbReference type="EMBL" id="JALLPB020000063">
    <property type="protein sequence ID" value="KAL3822522.1"/>
    <property type="molecule type" value="Genomic_DNA"/>
</dbReference>
<feature type="transmembrane region" description="Helical" evidence="1">
    <location>
        <begin position="106"/>
        <end position="125"/>
    </location>
</feature>
<organism evidence="2 3">
    <name type="scientific">Cyclostephanos tholiformis</name>
    <dbReference type="NCBI Taxonomy" id="382380"/>
    <lineage>
        <taxon>Eukaryota</taxon>
        <taxon>Sar</taxon>
        <taxon>Stramenopiles</taxon>
        <taxon>Ochrophyta</taxon>
        <taxon>Bacillariophyta</taxon>
        <taxon>Coscinodiscophyceae</taxon>
        <taxon>Thalassiosirophycidae</taxon>
        <taxon>Stephanodiscales</taxon>
        <taxon>Stephanodiscaceae</taxon>
        <taxon>Cyclostephanos</taxon>
    </lineage>
</organism>
<feature type="transmembrane region" description="Helical" evidence="1">
    <location>
        <begin position="264"/>
        <end position="282"/>
    </location>
</feature>
<name>A0ABD3SDI5_9STRA</name>
<dbReference type="AlphaFoldDB" id="A0ABD3SDI5"/>
<proteinExistence type="predicted"/>
<gene>
    <name evidence="2" type="ORF">ACHAXA_001987</name>
</gene>
<protein>
    <submittedName>
        <fullName evidence="2">Uncharacterized protein</fullName>
    </submittedName>
</protein>
<feature type="transmembrane region" description="Helical" evidence="1">
    <location>
        <begin position="294"/>
        <end position="318"/>
    </location>
</feature>
<evidence type="ECO:0000256" key="1">
    <source>
        <dbReference type="SAM" id="Phobius"/>
    </source>
</evidence>
<feature type="transmembrane region" description="Helical" evidence="1">
    <location>
        <begin position="178"/>
        <end position="197"/>
    </location>
</feature>
<sequence>METSSNSFSLSGSGVGSLLPFFPVLEMLFPVLEVLDPIGLLDGFIDADEDEKTEVTPTMSSGASPSPRFGHWVTFFIMSSITLGALIEARAHTDRLSPAARANQNYSVACCAILFLLSLLVVFFHSRPLLSGLIIGTRIEGVTIFVLTAFWSALVGIVSDTRHGLATDSFGGISNGNLYYFSWGGLATGVSLMSSYVRSVWGIDLTEELRMRGRRLRYWVCLGATGSIQMGSSARLFDNHCGLSSAGLGVEEMGSIKFCKRCQLGIAIGIFSAVTSMALIGIKLGITGRGRMPWLYATESILCCILVASQAVGVALLTSHGGPGAPLNNIFYSSWGSLIVGLVLTASCVEDWSAASGSLRGRADDVGENSIQERDRLVPSEGIS</sequence>
<keyword evidence="3" id="KW-1185">Reference proteome</keyword>
<keyword evidence="1" id="KW-0812">Transmembrane</keyword>
<dbReference type="Proteomes" id="UP001530377">
    <property type="component" value="Unassembled WGS sequence"/>
</dbReference>
<keyword evidence="1" id="KW-0472">Membrane</keyword>
<feature type="transmembrane region" description="Helical" evidence="1">
    <location>
        <begin position="330"/>
        <end position="349"/>
    </location>
</feature>
<comment type="caution">
    <text evidence="2">The sequence shown here is derived from an EMBL/GenBank/DDBJ whole genome shotgun (WGS) entry which is preliminary data.</text>
</comment>
<keyword evidence="1" id="KW-1133">Transmembrane helix</keyword>
<feature type="transmembrane region" description="Helical" evidence="1">
    <location>
        <begin position="137"/>
        <end position="158"/>
    </location>
</feature>
<accession>A0ABD3SDI5</accession>
<evidence type="ECO:0000313" key="3">
    <source>
        <dbReference type="Proteomes" id="UP001530377"/>
    </source>
</evidence>